<feature type="domain" description="Cupin type-2" evidence="1">
    <location>
        <begin position="64"/>
        <end position="132"/>
    </location>
</feature>
<reference evidence="2 3" key="1">
    <citation type="submission" date="2018-02" db="EMBL/GenBank/DDBJ databases">
        <title>Comparative genomes isolates from brazilian mangrove.</title>
        <authorList>
            <person name="Araujo J.E."/>
            <person name="Taketani R.G."/>
            <person name="Silva M.C.P."/>
            <person name="Loureco M.V."/>
            <person name="Andreote F.D."/>
        </authorList>
    </citation>
    <scope>NUCLEOTIDE SEQUENCE [LARGE SCALE GENOMIC DNA]</scope>
    <source>
        <strain evidence="2 3">HEX-2 MGV</strain>
    </source>
</reference>
<gene>
    <name evidence="2" type="ORF">C5Y96_05455</name>
</gene>
<evidence type="ECO:0000313" key="2">
    <source>
        <dbReference type="EMBL" id="PQO39302.1"/>
    </source>
</evidence>
<sequence length="153" mass="16623">MNWFARPWMISLGLVVMGGLSLVWAHDPGGPLKVTVLAKSVDAWDGKPLPAYPKGQPEITILRIVIPAGSKTPLHLHTVINAGVLLKGELDVHMENGQTKKLKAGDSLIEVVEKPHWGENNGESDAEIIVFYAGVQGEKVTRELEDHDHPSGL</sequence>
<dbReference type="OrthoDB" id="287220at2"/>
<dbReference type="Proteomes" id="UP000240009">
    <property type="component" value="Unassembled WGS sequence"/>
</dbReference>
<proteinExistence type="predicted"/>
<dbReference type="AlphaFoldDB" id="A0A2S8G4C0"/>
<comment type="caution">
    <text evidence="2">The sequence shown here is derived from an EMBL/GenBank/DDBJ whole genome shotgun (WGS) entry which is preliminary data.</text>
</comment>
<dbReference type="Pfam" id="PF07883">
    <property type="entry name" value="Cupin_2"/>
    <property type="match status" value="1"/>
</dbReference>
<evidence type="ECO:0000313" key="3">
    <source>
        <dbReference type="Proteomes" id="UP000240009"/>
    </source>
</evidence>
<dbReference type="PANTHER" id="PTHR36156">
    <property type="entry name" value="SLR2101 PROTEIN"/>
    <property type="match status" value="1"/>
</dbReference>
<dbReference type="EMBL" id="PUIA01000016">
    <property type="protein sequence ID" value="PQO39302.1"/>
    <property type="molecule type" value="Genomic_DNA"/>
</dbReference>
<dbReference type="RefSeq" id="WP_105350665.1">
    <property type="nucleotide sequence ID" value="NZ_PUIA01000016.1"/>
</dbReference>
<dbReference type="SUPFAM" id="SSF51182">
    <property type="entry name" value="RmlC-like cupins"/>
    <property type="match status" value="1"/>
</dbReference>
<dbReference type="InterPro" id="IPR013096">
    <property type="entry name" value="Cupin_2"/>
</dbReference>
<dbReference type="InterPro" id="IPR014710">
    <property type="entry name" value="RmlC-like_jellyroll"/>
</dbReference>
<dbReference type="InterPro" id="IPR011051">
    <property type="entry name" value="RmlC_Cupin_sf"/>
</dbReference>
<dbReference type="InterPro" id="IPR047142">
    <property type="entry name" value="OryJ/VirC-like"/>
</dbReference>
<evidence type="ECO:0000259" key="1">
    <source>
        <dbReference type="Pfam" id="PF07883"/>
    </source>
</evidence>
<protein>
    <submittedName>
        <fullName evidence="2">Cupin domain-containing protein</fullName>
    </submittedName>
</protein>
<dbReference type="CDD" id="cd02236">
    <property type="entry name" value="cupin_CV2614-like"/>
    <property type="match status" value="1"/>
</dbReference>
<name>A0A2S8G4C0_9BACT</name>
<dbReference type="Gene3D" id="2.60.120.10">
    <property type="entry name" value="Jelly Rolls"/>
    <property type="match status" value="1"/>
</dbReference>
<dbReference type="PANTHER" id="PTHR36156:SF2">
    <property type="entry name" value="CUPIN TYPE-2 DOMAIN-CONTAINING PROTEIN"/>
    <property type="match status" value="1"/>
</dbReference>
<accession>A0A2S8G4C0</accession>
<organism evidence="2 3">
    <name type="scientific">Blastopirellula marina</name>
    <dbReference type="NCBI Taxonomy" id="124"/>
    <lineage>
        <taxon>Bacteria</taxon>
        <taxon>Pseudomonadati</taxon>
        <taxon>Planctomycetota</taxon>
        <taxon>Planctomycetia</taxon>
        <taxon>Pirellulales</taxon>
        <taxon>Pirellulaceae</taxon>
        <taxon>Blastopirellula</taxon>
    </lineage>
</organism>